<keyword evidence="4" id="KW-1185">Reference proteome</keyword>
<dbReference type="Pfam" id="PF18013">
    <property type="entry name" value="Phage_lysozyme2"/>
    <property type="match status" value="1"/>
</dbReference>
<protein>
    <recommendedName>
        <fullName evidence="2">Phage tail lysozyme domain-containing protein</fullName>
    </recommendedName>
</protein>
<sequence>MTTSLDRKPLCLRTLSLRGAAEMAGTGLPIPQTGVLAQSPGVIDGDRFSAAGSWLQMARAGERLAAIGADMHEREAQLRKAGALADQENAIRAKATELGAKFRDDPVGFQAAWKGYSDGVLGSAPRDLVYTAKRALGSFGDAEFGRALNHRFSLDRASTAETIDVTIASSTADLSALGMRGELGSEAGKQGFAKLRAVLDSAVSGGLMTREKADYRYNAALGDAQAEATLFVAQKAYAAHRAEGGDALGAALEVVDRDIINNPDIPLSAAERRAYASKIKSELSAEEAARRQDLALARQAAREAQNAMVGGVRVAPDTIDSLTDQLRAAGDQAGAARLNAAALRADRLRDFGRLPIGEQAAALQETLGSAAVQTATVFLRESDLGLTPEQVAGIIGNLVHESRLNTRARNRNDGRDGSDSIGIAQWNGDRARALVAYANRTGGNASDLRTQLGFVVEELKTNEAGALAALRSSKTVEEATAAFAGYERPQGWSAANPRGAHGWENRLKQAQAVAGAPDLPLARGMQDELGKSVDR</sequence>
<dbReference type="KEGG" id="apra:G3A50_20400"/>
<dbReference type="InterPro" id="IPR041219">
    <property type="entry name" value="Phage_lysozyme2"/>
</dbReference>
<dbReference type="Gene3D" id="1.10.530.10">
    <property type="match status" value="1"/>
</dbReference>
<evidence type="ECO:0000313" key="4">
    <source>
        <dbReference type="Proteomes" id="UP000464751"/>
    </source>
</evidence>
<dbReference type="EMBL" id="CP048630">
    <property type="protein sequence ID" value="QIB35808.1"/>
    <property type="molecule type" value="Genomic_DNA"/>
</dbReference>
<evidence type="ECO:0000256" key="1">
    <source>
        <dbReference type="SAM" id="MobiDB-lite"/>
    </source>
</evidence>
<dbReference type="AlphaFoldDB" id="A0A6P1YQS6"/>
<organism evidence="3 4">
    <name type="scientific">Ancylobacter pratisalsi</name>
    <dbReference type="NCBI Taxonomy" id="1745854"/>
    <lineage>
        <taxon>Bacteria</taxon>
        <taxon>Pseudomonadati</taxon>
        <taxon>Pseudomonadota</taxon>
        <taxon>Alphaproteobacteria</taxon>
        <taxon>Hyphomicrobiales</taxon>
        <taxon>Xanthobacteraceae</taxon>
        <taxon>Ancylobacter</taxon>
    </lineage>
</organism>
<dbReference type="Proteomes" id="UP000464751">
    <property type="component" value="Chromosome"/>
</dbReference>
<feature type="domain" description="Phage tail lysozyme" evidence="2">
    <location>
        <begin position="380"/>
        <end position="502"/>
    </location>
</feature>
<name>A0A6P1YQS6_9HYPH</name>
<evidence type="ECO:0000259" key="2">
    <source>
        <dbReference type="Pfam" id="PF18013"/>
    </source>
</evidence>
<feature type="compositionally biased region" description="Basic and acidic residues" evidence="1">
    <location>
        <begin position="525"/>
        <end position="535"/>
    </location>
</feature>
<reference evidence="3 4" key="1">
    <citation type="submission" date="2020-02" db="EMBL/GenBank/DDBJ databases">
        <authorList>
            <person name="Li G."/>
        </authorList>
    </citation>
    <scope>NUCLEOTIDE SEQUENCE [LARGE SCALE GENOMIC DNA]</scope>
    <source>
        <strain evidence="3 4">DSM 102029</strain>
    </source>
</reference>
<proteinExistence type="predicted"/>
<accession>A0A6P1YQS6</accession>
<evidence type="ECO:0000313" key="3">
    <source>
        <dbReference type="EMBL" id="QIB35808.1"/>
    </source>
</evidence>
<feature type="region of interest" description="Disordered" evidence="1">
    <location>
        <begin position="514"/>
        <end position="535"/>
    </location>
</feature>
<gene>
    <name evidence="3" type="ORF">G3A50_20400</name>
</gene>
<dbReference type="RefSeq" id="WP_163076947.1">
    <property type="nucleotide sequence ID" value="NZ_CP048630.1"/>
</dbReference>